<evidence type="ECO:0000313" key="6">
    <source>
        <dbReference type="Proteomes" id="UP000178082"/>
    </source>
</evidence>
<dbReference type="Pfam" id="PF13435">
    <property type="entry name" value="Cytochrome_C554"/>
    <property type="match status" value="1"/>
</dbReference>
<dbReference type="STRING" id="1817883.A3G31_05880"/>
<sequence length="430" mass="48004">MNRLKSLRVFFLLFLLLSLNLVSDTFADNKKEKKSIKVNQKEFTSSTVCKECHSEIFKSWSNSMHASSVSDSVFEASYLKAIKDKGEDARKFCLSCHSPTTRITGDYYIKSAVAAEGVTCSFCHTITSVDMGSNQPKITNQAGDIIRGPLMDVKSTSHNIEGSQLHLKSELCAGCHELKGENGVPILSTYSEWKESSYMKRDIQCQNCHMPELFGVSIVNSDVKATQNFAKDHAVLGGHSQIKLSKAASVSTKVKVENDKAIIEVLVQNRESGHQIPTGMPARKIILYVSLYDKSGKKLATQNRVYQKVMVDVAGNILTEGADIFLKSARVLSDNRILPNEARKEFFEFSLPAGLKDFKVESILNYEFQTPVISLQNMQVEMAKDIHTSGNEIFPEEKILSNIFVIVAAFMLGVLITYLGYRVYEKYAKN</sequence>
<comment type="caution">
    <text evidence="5">The sequence shown here is derived from an EMBL/GenBank/DDBJ whole genome shotgun (WGS) entry which is preliminary data.</text>
</comment>
<dbReference type="PANTHER" id="PTHR35038">
    <property type="entry name" value="DISSIMILATORY SULFITE REDUCTASE SIRA"/>
    <property type="match status" value="1"/>
</dbReference>
<keyword evidence="1 3" id="KW-0732">Signal</keyword>
<dbReference type="AlphaFoldDB" id="A0A1F7SCX6"/>
<evidence type="ECO:0000256" key="3">
    <source>
        <dbReference type="SAM" id="SignalP"/>
    </source>
</evidence>
<evidence type="ECO:0000256" key="2">
    <source>
        <dbReference type="SAM" id="Phobius"/>
    </source>
</evidence>
<evidence type="ECO:0000313" key="5">
    <source>
        <dbReference type="EMBL" id="OGL51636.1"/>
    </source>
</evidence>
<feature type="transmembrane region" description="Helical" evidence="2">
    <location>
        <begin position="399"/>
        <end position="421"/>
    </location>
</feature>
<name>A0A1F7SCX6_9BACT</name>
<feature type="domain" description="Cytochrome c-552/4" evidence="4">
    <location>
        <begin position="48"/>
        <end position="125"/>
    </location>
</feature>
<dbReference type="Proteomes" id="UP000178082">
    <property type="component" value="Unassembled WGS sequence"/>
</dbReference>
<gene>
    <name evidence="5" type="ORF">A3G31_05880</name>
</gene>
<keyword evidence="2" id="KW-0812">Transmembrane</keyword>
<proteinExistence type="predicted"/>
<keyword evidence="2" id="KW-1133">Transmembrane helix</keyword>
<accession>A0A1F7SCX6</accession>
<evidence type="ECO:0000259" key="4">
    <source>
        <dbReference type="Pfam" id="PF13435"/>
    </source>
</evidence>
<dbReference type="InterPro" id="IPR023155">
    <property type="entry name" value="Cyt_c-552/4"/>
</dbReference>
<dbReference type="InterPro" id="IPR051829">
    <property type="entry name" value="Multiheme_Cytochr_ET"/>
</dbReference>
<feature type="chain" id="PRO_5009532352" description="Cytochrome c-552/4 domain-containing protein" evidence="3">
    <location>
        <begin position="28"/>
        <end position="430"/>
    </location>
</feature>
<organism evidence="5 6">
    <name type="scientific">Candidatus Schekmanbacteria bacterium RIFCSPLOWO2_12_FULL_38_15</name>
    <dbReference type="NCBI Taxonomy" id="1817883"/>
    <lineage>
        <taxon>Bacteria</taxon>
        <taxon>Candidatus Schekmaniibacteriota</taxon>
    </lineage>
</organism>
<reference evidence="5 6" key="1">
    <citation type="journal article" date="2016" name="Nat. Commun.">
        <title>Thousands of microbial genomes shed light on interconnected biogeochemical processes in an aquifer system.</title>
        <authorList>
            <person name="Anantharaman K."/>
            <person name="Brown C.T."/>
            <person name="Hug L.A."/>
            <person name="Sharon I."/>
            <person name="Castelle C.J."/>
            <person name="Probst A.J."/>
            <person name="Thomas B.C."/>
            <person name="Singh A."/>
            <person name="Wilkins M.J."/>
            <person name="Karaoz U."/>
            <person name="Brodie E.L."/>
            <person name="Williams K.H."/>
            <person name="Hubbard S.S."/>
            <person name="Banfield J.F."/>
        </authorList>
    </citation>
    <scope>NUCLEOTIDE SEQUENCE [LARGE SCALE GENOMIC DNA]</scope>
</reference>
<protein>
    <recommendedName>
        <fullName evidence="4">Cytochrome c-552/4 domain-containing protein</fullName>
    </recommendedName>
</protein>
<dbReference type="InterPro" id="IPR036280">
    <property type="entry name" value="Multihaem_cyt_sf"/>
</dbReference>
<evidence type="ECO:0000256" key="1">
    <source>
        <dbReference type="ARBA" id="ARBA00022729"/>
    </source>
</evidence>
<keyword evidence="2" id="KW-0472">Membrane</keyword>
<dbReference type="SUPFAM" id="SSF48695">
    <property type="entry name" value="Multiheme cytochromes"/>
    <property type="match status" value="1"/>
</dbReference>
<dbReference type="Gene3D" id="1.10.1130.10">
    <property type="entry name" value="Flavocytochrome C3, Chain A"/>
    <property type="match status" value="1"/>
</dbReference>
<feature type="signal peptide" evidence="3">
    <location>
        <begin position="1"/>
        <end position="27"/>
    </location>
</feature>
<dbReference type="EMBL" id="MGDI01000038">
    <property type="protein sequence ID" value="OGL51636.1"/>
    <property type="molecule type" value="Genomic_DNA"/>
</dbReference>